<feature type="transmembrane region" description="Helical" evidence="1">
    <location>
        <begin position="99"/>
        <end position="117"/>
    </location>
</feature>
<protein>
    <submittedName>
        <fullName evidence="2">Uncharacterized protein</fullName>
    </submittedName>
</protein>
<evidence type="ECO:0000313" key="2">
    <source>
        <dbReference type="EMBL" id="QED37860.1"/>
    </source>
</evidence>
<dbReference type="KEGG" id="anp:FK178_09045"/>
<keyword evidence="3" id="KW-1185">Reference proteome</keyword>
<keyword evidence="1" id="KW-0472">Membrane</keyword>
<proteinExistence type="predicted"/>
<name>A0A5B8YIT8_9FLAO</name>
<keyword evidence="1" id="KW-1133">Transmembrane helix</keyword>
<dbReference type="AlphaFoldDB" id="A0A5B8YIT8"/>
<reference evidence="2 3" key="1">
    <citation type="submission" date="2019-08" db="EMBL/GenBank/DDBJ databases">
        <title>Antarcticibacterium arcticum sp. nov., a bacterium isolated from marine sediment of the Canadian Beaufort Sea.</title>
        <authorList>
            <person name="Lee Y.M."/>
            <person name="Baek K."/>
            <person name="Lee D.-H."/>
            <person name="Shin S.C."/>
            <person name="Jin Y.K."/>
            <person name="Park Y."/>
        </authorList>
    </citation>
    <scope>NUCLEOTIDE SEQUENCE [LARGE SCALE GENOMIC DNA]</scope>
    <source>
        <strain evidence="2 3">PAMC 28998</strain>
    </source>
</reference>
<dbReference type="RefSeq" id="WP_146833813.1">
    <property type="nucleotide sequence ID" value="NZ_CP042476.1"/>
</dbReference>
<evidence type="ECO:0000313" key="3">
    <source>
        <dbReference type="Proteomes" id="UP000321954"/>
    </source>
</evidence>
<accession>A0A5B8YIT8</accession>
<dbReference type="EMBL" id="CP042476">
    <property type="protein sequence ID" value="QED37860.1"/>
    <property type="molecule type" value="Genomic_DNA"/>
</dbReference>
<evidence type="ECO:0000256" key="1">
    <source>
        <dbReference type="SAM" id="Phobius"/>
    </source>
</evidence>
<gene>
    <name evidence="2" type="ORF">FK178_09045</name>
</gene>
<dbReference type="Proteomes" id="UP000321954">
    <property type="component" value="Chromosome"/>
</dbReference>
<keyword evidence="1" id="KW-0812">Transmembrane</keyword>
<organism evidence="2 3">
    <name type="scientific">Antarcticibacterium arcticum</name>
    <dbReference type="NCBI Taxonomy" id="2585771"/>
    <lineage>
        <taxon>Bacteria</taxon>
        <taxon>Pseudomonadati</taxon>
        <taxon>Bacteroidota</taxon>
        <taxon>Flavobacteriia</taxon>
        <taxon>Flavobacteriales</taxon>
        <taxon>Flavobacteriaceae</taxon>
        <taxon>Antarcticibacterium</taxon>
    </lineage>
</organism>
<sequence>METESYHIQTPGVKEIDLALKYMKDGRENLIPQDSFREATLMELEEFGLVEKLPNGNYLITDKGLYAKRIGAFEYIKMKRTEDYFLNSPKIGFNTKNKFIETAFVLFLLLILVILVTF</sequence>